<comment type="caution">
    <text evidence="1">The sequence shown here is derived from an EMBL/GenBank/DDBJ whole genome shotgun (WGS) entry which is preliminary data.</text>
</comment>
<gene>
    <name evidence="1" type="primary">gb01696</name>
    <name evidence="1" type="ORF">PR202_gb01696</name>
</gene>
<dbReference type="InterPro" id="IPR009003">
    <property type="entry name" value="Peptidase_S1_PA"/>
</dbReference>
<protein>
    <submittedName>
        <fullName evidence="1">Uncharacterized protein</fullName>
    </submittedName>
</protein>
<reference evidence="1" key="1">
    <citation type="journal article" date="2018" name="DNA Res.">
        <title>Multiple hybrid de novo genome assembly of finger millet, an orphan allotetraploid crop.</title>
        <authorList>
            <person name="Hatakeyama M."/>
            <person name="Aluri S."/>
            <person name="Balachadran M.T."/>
            <person name="Sivarajan S.R."/>
            <person name="Patrignani A."/>
            <person name="Gruter S."/>
            <person name="Poveda L."/>
            <person name="Shimizu-Inatsugi R."/>
            <person name="Baeten J."/>
            <person name="Francoijs K.J."/>
            <person name="Nataraja K.N."/>
            <person name="Reddy Y.A.N."/>
            <person name="Phadnis S."/>
            <person name="Ravikumar R.L."/>
            <person name="Schlapbach R."/>
            <person name="Sreeman S.M."/>
            <person name="Shimizu K.K."/>
        </authorList>
    </citation>
    <scope>NUCLEOTIDE SEQUENCE</scope>
</reference>
<name>A0AAV5DX65_ELECO</name>
<dbReference type="GO" id="GO:0005777">
    <property type="term" value="C:peroxisome"/>
    <property type="evidence" value="ECO:0007669"/>
    <property type="project" value="InterPro"/>
</dbReference>
<dbReference type="SUPFAM" id="SSF50494">
    <property type="entry name" value="Trypsin-like serine proteases"/>
    <property type="match status" value="1"/>
</dbReference>
<accession>A0AAV5DX65</accession>
<reference evidence="1" key="2">
    <citation type="submission" date="2021-12" db="EMBL/GenBank/DDBJ databases">
        <title>Resequencing data analysis of finger millet.</title>
        <authorList>
            <person name="Hatakeyama M."/>
            <person name="Aluri S."/>
            <person name="Balachadran M.T."/>
            <person name="Sivarajan S.R."/>
            <person name="Poveda L."/>
            <person name="Shimizu-Inatsugi R."/>
            <person name="Schlapbach R."/>
            <person name="Sreeman S.M."/>
            <person name="Shimizu K.K."/>
        </authorList>
    </citation>
    <scope>NUCLEOTIDE SEQUENCE</scope>
</reference>
<dbReference type="GO" id="GO:0004252">
    <property type="term" value="F:serine-type endopeptidase activity"/>
    <property type="evidence" value="ECO:0007669"/>
    <property type="project" value="InterPro"/>
</dbReference>
<evidence type="ECO:0000313" key="2">
    <source>
        <dbReference type="Proteomes" id="UP001054889"/>
    </source>
</evidence>
<dbReference type="Pfam" id="PF13365">
    <property type="entry name" value="Trypsin_2"/>
    <property type="match status" value="1"/>
</dbReference>
<dbReference type="PANTHER" id="PTHR21004:SF0">
    <property type="entry name" value="PEROXISOMAL LEADER PEPTIDE-PROCESSING PROTEASE"/>
    <property type="match status" value="1"/>
</dbReference>
<dbReference type="FunFam" id="2.40.10.10:FF:000096">
    <property type="entry name" value="Glyoxysomal processing protease glyoxysomal"/>
    <property type="match status" value="1"/>
</dbReference>
<keyword evidence="2" id="KW-1185">Reference proteome</keyword>
<proteinExistence type="predicted"/>
<evidence type="ECO:0000313" key="1">
    <source>
        <dbReference type="EMBL" id="GJN14831.1"/>
    </source>
</evidence>
<dbReference type="EMBL" id="BQKI01000071">
    <property type="protein sequence ID" value="GJN14831.1"/>
    <property type="molecule type" value="Genomic_DNA"/>
</dbReference>
<sequence length="142" mass="14965">MWCNANVVFISKGPLDVALLQMEKVPNELNAIRPEFICPTAGSSVYVVGHGLLGPRAGLSSSLSTGVVSKIVNIPSAQHSHLAGTMEFGNRDIPVMLQTTAAVHPGASGGALINSHGLMIGLITRYKKAYFEASRKEPTAPL</sequence>
<dbReference type="InterPro" id="IPR039245">
    <property type="entry name" value="TYSND1/DEG15"/>
</dbReference>
<dbReference type="Proteomes" id="UP001054889">
    <property type="component" value="Unassembled WGS sequence"/>
</dbReference>
<dbReference type="AlphaFoldDB" id="A0AAV5DX65"/>
<organism evidence="1 2">
    <name type="scientific">Eleusine coracana subsp. coracana</name>
    <dbReference type="NCBI Taxonomy" id="191504"/>
    <lineage>
        <taxon>Eukaryota</taxon>
        <taxon>Viridiplantae</taxon>
        <taxon>Streptophyta</taxon>
        <taxon>Embryophyta</taxon>
        <taxon>Tracheophyta</taxon>
        <taxon>Spermatophyta</taxon>
        <taxon>Magnoliopsida</taxon>
        <taxon>Liliopsida</taxon>
        <taxon>Poales</taxon>
        <taxon>Poaceae</taxon>
        <taxon>PACMAD clade</taxon>
        <taxon>Chloridoideae</taxon>
        <taxon>Cynodonteae</taxon>
        <taxon>Eleusininae</taxon>
        <taxon>Eleusine</taxon>
    </lineage>
</organism>
<dbReference type="PANTHER" id="PTHR21004">
    <property type="entry name" value="SERINE PROTEASE-RELATED"/>
    <property type="match status" value="1"/>
</dbReference>
<dbReference type="Gene3D" id="2.40.10.120">
    <property type="match status" value="1"/>
</dbReference>
<dbReference type="GO" id="GO:0016485">
    <property type="term" value="P:protein processing"/>
    <property type="evidence" value="ECO:0007669"/>
    <property type="project" value="InterPro"/>
</dbReference>